<name>W2RY49_CYPE1</name>
<dbReference type="VEuPathDB" id="FungiDB:HMPREF1541_04881"/>
<dbReference type="OrthoDB" id="10263291at2759"/>
<evidence type="ECO:0000259" key="4">
    <source>
        <dbReference type="Pfam" id="PF14748"/>
    </source>
</evidence>
<dbReference type="PIRSF" id="PIRSF000193">
    <property type="entry name" value="Pyrrol-5-carb_rd"/>
    <property type="match status" value="1"/>
</dbReference>
<proteinExistence type="inferred from homology"/>
<gene>
    <name evidence="5" type="ORF">HMPREF1541_04881</name>
</gene>
<dbReference type="Pfam" id="PF03807">
    <property type="entry name" value="F420_oxidored"/>
    <property type="match status" value="1"/>
</dbReference>
<dbReference type="InterPro" id="IPR008927">
    <property type="entry name" value="6-PGluconate_DH-like_C_sf"/>
</dbReference>
<accession>W2RY49</accession>
<dbReference type="InterPro" id="IPR000304">
    <property type="entry name" value="Pyrroline-COOH_reductase"/>
</dbReference>
<dbReference type="InterPro" id="IPR036291">
    <property type="entry name" value="NAD(P)-bd_dom_sf"/>
</dbReference>
<dbReference type="InterPro" id="IPR028939">
    <property type="entry name" value="P5C_Rdtase_cat_N"/>
</dbReference>
<dbReference type="Proteomes" id="UP000030752">
    <property type="component" value="Unassembled WGS sequence"/>
</dbReference>
<keyword evidence="2" id="KW-0521">NADP</keyword>
<feature type="domain" description="Pyrroline-5-carboxylate reductase dimerisation" evidence="4">
    <location>
        <begin position="199"/>
        <end position="299"/>
    </location>
</feature>
<dbReference type="PANTHER" id="PTHR11645">
    <property type="entry name" value="PYRROLINE-5-CARBOXYLATE REDUCTASE"/>
    <property type="match status" value="1"/>
</dbReference>
<feature type="binding site" evidence="2">
    <location>
        <begin position="84"/>
        <end position="87"/>
    </location>
    <ligand>
        <name>NADP(+)</name>
        <dbReference type="ChEBI" id="CHEBI:58349"/>
    </ligand>
</feature>
<reference evidence="5 6" key="1">
    <citation type="submission" date="2013-03" db="EMBL/GenBank/DDBJ databases">
        <title>The Genome Sequence of Phialophora europaea CBS 101466.</title>
        <authorList>
            <consortium name="The Broad Institute Genomics Platform"/>
            <person name="Cuomo C."/>
            <person name="de Hoog S."/>
            <person name="Gorbushina A."/>
            <person name="Walker B."/>
            <person name="Young S.K."/>
            <person name="Zeng Q."/>
            <person name="Gargeya S."/>
            <person name="Fitzgerald M."/>
            <person name="Haas B."/>
            <person name="Abouelleil A."/>
            <person name="Allen A.W."/>
            <person name="Alvarado L."/>
            <person name="Arachchi H.M."/>
            <person name="Berlin A.M."/>
            <person name="Chapman S.B."/>
            <person name="Gainer-Dewar J."/>
            <person name="Goldberg J."/>
            <person name="Griggs A."/>
            <person name="Gujja S."/>
            <person name="Hansen M."/>
            <person name="Howarth C."/>
            <person name="Imamovic A."/>
            <person name="Ireland A."/>
            <person name="Larimer J."/>
            <person name="McCowan C."/>
            <person name="Murphy C."/>
            <person name="Pearson M."/>
            <person name="Poon T.W."/>
            <person name="Priest M."/>
            <person name="Roberts A."/>
            <person name="Saif S."/>
            <person name="Shea T."/>
            <person name="Sisk P."/>
            <person name="Sykes S."/>
            <person name="Wortman J."/>
            <person name="Nusbaum C."/>
            <person name="Birren B."/>
        </authorList>
    </citation>
    <scope>NUCLEOTIDE SEQUENCE [LARGE SCALE GENOMIC DNA]</scope>
    <source>
        <strain evidence="5 6">CBS 101466</strain>
    </source>
</reference>
<feature type="binding site" evidence="2">
    <location>
        <begin position="13"/>
        <end position="18"/>
    </location>
    <ligand>
        <name>NADP(+)</name>
        <dbReference type="ChEBI" id="CHEBI:58349"/>
    </ligand>
</feature>
<dbReference type="PANTHER" id="PTHR11645:SF21">
    <property type="entry name" value="HYPOTHETICAL PYRROLINE-5-CARBOXYLATE REDUCTASE (EUROFUNG)"/>
    <property type="match status" value="1"/>
</dbReference>
<dbReference type="GO" id="GO:0055129">
    <property type="term" value="P:L-proline biosynthetic process"/>
    <property type="evidence" value="ECO:0007669"/>
    <property type="project" value="TreeGrafter"/>
</dbReference>
<dbReference type="Gene3D" id="3.40.50.720">
    <property type="entry name" value="NAD(P)-binding Rossmann-like Domain"/>
    <property type="match status" value="1"/>
</dbReference>
<protein>
    <submittedName>
        <fullName evidence="5">Pyrroline-5-carboxylate reductase</fullName>
    </submittedName>
</protein>
<comment type="similarity">
    <text evidence="1">Belongs to the pyrroline-5-carboxylate reductase family.</text>
</comment>
<dbReference type="Pfam" id="PF14748">
    <property type="entry name" value="P5CR_dimer"/>
    <property type="match status" value="1"/>
</dbReference>
<feature type="domain" description="Pyrroline-5-carboxylate reductase catalytic N-terminal" evidence="3">
    <location>
        <begin position="9"/>
        <end position="114"/>
    </location>
</feature>
<dbReference type="SUPFAM" id="SSF51735">
    <property type="entry name" value="NAD(P)-binding Rossmann-fold domains"/>
    <property type="match status" value="1"/>
</dbReference>
<dbReference type="GeneID" id="19972220"/>
<dbReference type="AlphaFoldDB" id="W2RY49"/>
<dbReference type="EMBL" id="KB822720">
    <property type="protein sequence ID" value="ETN40604.1"/>
    <property type="molecule type" value="Genomic_DNA"/>
</dbReference>
<dbReference type="GO" id="GO:0004735">
    <property type="term" value="F:pyrroline-5-carboxylate reductase activity"/>
    <property type="evidence" value="ECO:0007669"/>
    <property type="project" value="InterPro"/>
</dbReference>
<dbReference type="InterPro" id="IPR029036">
    <property type="entry name" value="P5CR_dimer"/>
</dbReference>
<feature type="binding site" evidence="2">
    <location>
        <position position="39"/>
    </location>
    <ligand>
        <name>NADP(+)</name>
        <dbReference type="ChEBI" id="CHEBI:58349"/>
    </ligand>
</feature>
<dbReference type="RefSeq" id="XP_008717447.1">
    <property type="nucleotide sequence ID" value="XM_008719225.1"/>
</dbReference>
<dbReference type="STRING" id="1220924.W2RY49"/>
<dbReference type="HAMAP" id="MF_01925">
    <property type="entry name" value="P5C_reductase"/>
    <property type="match status" value="1"/>
</dbReference>
<dbReference type="HOGENOM" id="CLU_042344_1_0_1"/>
<sequence length="305" mass="31795">MGSLSSGKKLAFIGCGSMGSAILSGLLEASADGHAPISSFSACVRSDQSVKKLQSMFSSYQDRLSIRKGDLVATAQDADVIILAVKPYMLREVLGAAGMGDAVRGKLVLSVLAGIPPSQILDALYKSTSTDPAEPEPEPEPEAPPPCHVVQATLNLAARIRQCTTVLNDATLLLPHEELSITQWVFSQIGSVRYLPAAMMPVAATLAATPAILSLALDGMLDGAVAQGVVRAQAREIAALNLLGLAKLLLDGGVGTEELREATSSPRGVTIQALLELERRGARAAFADAFIKASEHARGMAAVQD</sequence>
<evidence type="ECO:0000256" key="1">
    <source>
        <dbReference type="ARBA" id="ARBA00005525"/>
    </source>
</evidence>
<evidence type="ECO:0000259" key="3">
    <source>
        <dbReference type="Pfam" id="PF03807"/>
    </source>
</evidence>
<dbReference type="eggNOG" id="KOG3124">
    <property type="taxonomic scope" value="Eukaryota"/>
</dbReference>
<evidence type="ECO:0000313" key="5">
    <source>
        <dbReference type="EMBL" id="ETN40604.1"/>
    </source>
</evidence>
<keyword evidence="6" id="KW-1185">Reference proteome</keyword>
<evidence type="ECO:0000256" key="2">
    <source>
        <dbReference type="PIRSR" id="PIRSR000193-1"/>
    </source>
</evidence>
<organism evidence="5 6">
    <name type="scientific">Cyphellophora europaea (strain CBS 101466)</name>
    <name type="common">Phialophora europaea</name>
    <dbReference type="NCBI Taxonomy" id="1220924"/>
    <lineage>
        <taxon>Eukaryota</taxon>
        <taxon>Fungi</taxon>
        <taxon>Dikarya</taxon>
        <taxon>Ascomycota</taxon>
        <taxon>Pezizomycotina</taxon>
        <taxon>Eurotiomycetes</taxon>
        <taxon>Chaetothyriomycetidae</taxon>
        <taxon>Chaetothyriales</taxon>
        <taxon>Cyphellophoraceae</taxon>
        <taxon>Cyphellophora</taxon>
    </lineage>
</organism>
<dbReference type="Gene3D" id="1.10.3730.10">
    <property type="entry name" value="ProC C-terminal domain-like"/>
    <property type="match status" value="1"/>
</dbReference>
<evidence type="ECO:0000313" key="6">
    <source>
        <dbReference type="Proteomes" id="UP000030752"/>
    </source>
</evidence>
<dbReference type="SUPFAM" id="SSF48179">
    <property type="entry name" value="6-phosphogluconate dehydrogenase C-terminal domain-like"/>
    <property type="match status" value="1"/>
</dbReference>
<dbReference type="InParanoid" id="W2RY49"/>